<comment type="caution">
    <text evidence="2">The sequence shown here is derived from an EMBL/GenBank/DDBJ whole genome shotgun (WGS) entry which is preliminary data.</text>
</comment>
<feature type="transmembrane region" description="Helical" evidence="1">
    <location>
        <begin position="57"/>
        <end position="78"/>
    </location>
</feature>
<keyword evidence="1" id="KW-1133">Transmembrane helix</keyword>
<dbReference type="Proteomes" id="UP000003706">
    <property type="component" value="Unassembled WGS sequence"/>
</dbReference>
<sequence length="166" mass="19899">MNGIELMLYIYFRFLAFIFVIIPLYMIMKYSKLEKERIKNKAIVQYKDNLKNIMPSVFRQLFITFLLVFIGFGVFLYIVTKSLVFSITVTTVMVLMICFIGFYKFPAYICEDGLYFNQYYTWKGFNGYERIGDTIKLIGKKYITPDIYLKDKNGEIEEILKKYFKY</sequence>
<dbReference type="RefSeq" id="WP_007044432.1">
    <property type="nucleotide sequence ID" value="NZ_AGJL01000021.1"/>
</dbReference>
<keyword evidence="3" id="KW-1185">Reference proteome</keyword>
<evidence type="ECO:0000256" key="1">
    <source>
        <dbReference type="SAM" id="Phobius"/>
    </source>
</evidence>
<evidence type="ECO:0000313" key="2">
    <source>
        <dbReference type="EMBL" id="EHP86712.1"/>
    </source>
</evidence>
<name>H1KYX7_9EURY</name>
<dbReference type="EMBL" id="AGJL01000021">
    <property type="protein sequence ID" value="EHP86712.1"/>
    <property type="molecule type" value="Genomic_DNA"/>
</dbReference>
<gene>
    <name evidence="2" type="ORF">MetfoDRAFT_1000</name>
</gene>
<dbReference type="AlphaFoldDB" id="H1KYX7"/>
<dbReference type="STRING" id="647171.MetfoDRAFT_1000"/>
<organism evidence="2 3">
    <name type="scientific">Methanotorris formicicus Mc-S-70</name>
    <dbReference type="NCBI Taxonomy" id="647171"/>
    <lineage>
        <taxon>Archaea</taxon>
        <taxon>Methanobacteriati</taxon>
        <taxon>Methanobacteriota</taxon>
        <taxon>Methanomada group</taxon>
        <taxon>Methanococci</taxon>
        <taxon>Methanococcales</taxon>
        <taxon>Methanocaldococcaceae</taxon>
        <taxon>Methanotorris</taxon>
    </lineage>
</organism>
<accession>H1KYX7</accession>
<reference evidence="2 3" key="1">
    <citation type="submission" date="2011-09" db="EMBL/GenBank/DDBJ databases">
        <title>The draft genome of Methanotorris formicicus Mc-S-70.</title>
        <authorList>
            <consortium name="US DOE Joint Genome Institute (JGI-PGF)"/>
            <person name="Lucas S."/>
            <person name="Han J."/>
            <person name="Lapidus A."/>
            <person name="Cheng J.-F."/>
            <person name="Goodwin L."/>
            <person name="Pitluck S."/>
            <person name="Peters L."/>
            <person name="Land M.L."/>
            <person name="Hauser L."/>
            <person name="Sieprawska-Lupa M."/>
            <person name="Takai K."/>
            <person name="Miyazaki J."/>
            <person name="Whitman W."/>
            <person name="Woyke T.J."/>
        </authorList>
    </citation>
    <scope>NUCLEOTIDE SEQUENCE [LARGE SCALE GENOMIC DNA]</scope>
    <source>
        <strain evidence="2 3">Mc-S-70</strain>
    </source>
</reference>
<evidence type="ECO:0000313" key="3">
    <source>
        <dbReference type="Proteomes" id="UP000003706"/>
    </source>
</evidence>
<feature type="transmembrane region" description="Helical" evidence="1">
    <location>
        <begin position="84"/>
        <end position="103"/>
    </location>
</feature>
<keyword evidence="1" id="KW-0812">Transmembrane</keyword>
<evidence type="ECO:0008006" key="4">
    <source>
        <dbReference type="Google" id="ProtNLM"/>
    </source>
</evidence>
<feature type="transmembrane region" description="Helical" evidence="1">
    <location>
        <begin position="6"/>
        <end position="27"/>
    </location>
</feature>
<protein>
    <recommendedName>
        <fullName evidence="4">DUF5673 domain-containing protein</fullName>
    </recommendedName>
</protein>
<dbReference type="OrthoDB" id="66128at2157"/>
<keyword evidence="1" id="KW-0472">Membrane</keyword>
<proteinExistence type="predicted"/>